<organism evidence="1 2">
    <name type="scientific">Parasponia andersonii</name>
    <name type="common">Sponia andersonii</name>
    <dbReference type="NCBI Taxonomy" id="3476"/>
    <lineage>
        <taxon>Eukaryota</taxon>
        <taxon>Viridiplantae</taxon>
        <taxon>Streptophyta</taxon>
        <taxon>Embryophyta</taxon>
        <taxon>Tracheophyta</taxon>
        <taxon>Spermatophyta</taxon>
        <taxon>Magnoliopsida</taxon>
        <taxon>eudicotyledons</taxon>
        <taxon>Gunneridae</taxon>
        <taxon>Pentapetalae</taxon>
        <taxon>rosids</taxon>
        <taxon>fabids</taxon>
        <taxon>Rosales</taxon>
        <taxon>Cannabaceae</taxon>
        <taxon>Parasponia</taxon>
    </lineage>
</organism>
<dbReference type="Proteomes" id="UP000237105">
    <property type="component" value="Unassembled WGS sequence"/>
</dbReference>
<proteinExistence type="predicted"/>
<gene>
    <name evidence="1" type="ORF">PanWU01x14_361780</name>
</gene>
<name>A0A2P5A766_PARAD</name>
<protein>
    <submittedName>
        <fullName evidence="1">Uncharacterized protein</fullName>
    </submittedName>
</protein>
<evidence type="ECO:0000313" key="2">
    <source>
        <dbReference type="Proteomes" id="UP000237105"/>
    </source>
</evidence>
<dbReference type="AlphaFoldDB" id="A0A2P5A766"/>
<reference evidence="2" key="1">
    <citation type="submission" date="2016-06" db="EMBL/GenBank/DDBJ databases">
        <title>Parallel loss of symbiosis genes in relatives of nitrogen-fixing non-legume Parasponia.</title>
        <authorList>
            <person name="Van Velzen R."/>
            <person name="Holmer R."/>
            <person name="Bu F."/>
            <person name="Rutten L."/>
            <person name="Van Zeijl A."/>
            <person name="Liu W."/>
            <person name="Santuari L."/>
            <person name="Cao Q."/>
            <person name="Sharma T."/>
            <person name="Shen D."/>
            <person name="Roswanjaya Y."/>
            <person name="Wardhani T."/>
            <person name="Kalhor M.S."/>
            <person name="Jansen J."/>
            <person name="Van den Hoogen J."/>
            <person name="Gungor B."/>
            <person name="Hartog M."/>
            <person name="Hontelez J."/>
            <person name="Verver J."/>
            <person name="Yang W.-C."/>
            <person name="Schijlen E."/>
            <person name="Repin R."/>
            <person name="Schilthuizen M."/>
            <person name="Schranz E."/>
            <person name="Heidstra R."/>
            <person name="Miyata K."/>
            <person name="Fedorova E."/>
            <person name="Kohlen W."/>
            <person name="Bisseling T."/>
            <person name="Smit S."/>
            <person name="Geurts R."/>
        </authorList>
    </citation>
    <scope>NUCLEOTIDE SEQUENCE [LARGE SCALE GENOMIC DNA]</scope>
    <source>
        <strain evidence="2">cv. WU1-14</strain>
    </source>
</reference>
<dbReference type="EMBL" id="JXTB01000822">
    <property type="protein sequence ID" value="PON32385.1"/>
    <property type="molecule type" value="Genomic_DNA"/>
</dbReference>
<evidence type="ECO:0000313" key="1">
    <source>
        <dbReference type="EMBL" id="PON32385.1"/>
    </source>
</evidence>
<accession>A0A2P5A766</accession>
<comment type="caution">
    <text evidence="1">The sequence shown here is derived from an EMBL/GenBank/DDBJ whole genome shotgun (WGS) entry which is preliminary data.</text>
</comment>
<keyword evidence="2" id="KW-1185">Reference proteome</keyword>
<feature type="non-terminal residue" evidence="1">
    <location>
        <position position="1"/>
    </location>
</feature>
<sequence length="51" mass="5824">ITTTNRATLDEIAPNFYEIHHRPLGDHKGANQPRHLSLFSKLDFLISRAPL</sequence>